<dbReference type="EMBL" id="VUJU01010846">
    <property type="protein sequence ID" value="KAF0712742.1"/>
    <property type="molecule type" value="Genomic_DNA"/>
</dbReference>
<evidence type="ECO:0000313" key="3">
    <source>
        <dbReference type="EMBL" id="KAF0712742.1"/>
    </source>
</evidence>
<dbReference type="OrthoDB" id="6629246at2759"/>
<protein>
    <recommendedName>
        <fullName evidence="2">DUF7869 domain-containing protein</fullName>
    </recommendedName>
</protein>
<reference evidence="3 4" key="1">
    <citation type="submission" date="2019-08" db="EMBL/GenBank/DDBJ databases">
        <title>Whole genome of Aphis craccivora.</title>
        <authorList>
            <person name="Voronova N.V."/>
            <person name="Shulinski R.S."/>
            <person name="Bandarenka Y.V."/>
            <person name="Zhorov D.G."/>
            <person name="Warner D."/>
        </authorList>
    </citation>
    <scope>NUCLEOTIDE SEQUENCE [LARGE SCALE GENOMIC DNA]</scope>
    <source>
        <strain evidence="3">180601</strain>
        <tissue evidence="3">Whole Body</tissue>
    </source>
</reference>
<evidence type="ECO:0000313" key="4">
    <source>
        <dbReference type="Proteomes" id="UP000478052"/>
    </source>
</evidence>
<keyword evidence="4" id="KW-1185">Reference proteome</keyword>
<dbReference type="AlphaFoldDB" id="A0A6G0VY00"/>
<feature type="region of interest" description="Disordered" evidence="1">
    <location>
        <begin position="446"/>
        <end position="465"/>
    </location>
</feature>
<dbReference type="Pfam" id="PF25273">
    <property type="entry name" value="DUF7869"/>
    <property type="match status" value="1"/>
</dbReference>
<comment type="caution">
    <text evidence="3">The sequence shown here is derived from an EMBL/GenBank/DDBJ whole genome shotgun (WGS) entry which is preliminary data.</text>
</comment>
<gene>
    <name evidence="3" type="ORF">FWK35_00035540</name>
</gene>
<dbReference type="PANTHER" id="PTHR10773">
    <property type="entry name" value="DNA-DIRECTED RNA POLYMERASES I, II, AND III SUBUNIT RPABC2"/>
    <property type="match status" value="1"/>
</dbReference>
<dbReference type="PANTHER" id="PTHR10773:SF19">
    <property type="match status" value="1"/>
</dbReference>
<dbReference type="InterPro" id="IPR057191">
    <property type="entry name" value="DUF7869"/>
</dbReference>
<sequence length="767" mass="88401">MSRFTRSSKIVNLVTDAQNMMSSVDSKSLTHNTTDTVTTINDSEVDITNKVMSWLNSTPSVQSKYENKNLSLETTNSSKSNENIQHFIELVPMETRCVGTTNYSSDSENEDFDDSVKDKDWNEKECSKLSSEVSSSECNEILNNDINEKDIINVIINEVCESAISFYIAEAEELIPIIQKKGKKRVRNTKQWNRNVKKTKLNLGEAHINTSGNFVHQKQLLPPCDVDKCKLKCASLFTHSNRLNLLSLFWKMGDITSRRAFIIKHTSLVSPKYSYKKEGNKRMSNNAFFLPLNNVSHRVCKKMFMATLCISDKFIRTTIKKSSGGDFTLKDLRGKHGKQKTLDPKLVTEIKNHINSFPRIESHYLRNQTSREFIDGSLTLSEMHRLYIEECENKNIMPAKLATYAHVFNTKFNIGFFVPKKDQCAFCEHYNNSSDVEKQNLQKELETHNNETKLSRLEKEKDKKLSKENSKKYMVSCYDLQSVLTTPAAKVSNFYYARKFATYNLTVYNFGKNEATCFVWNEDQGKRGANEISTCIYEYLKQNCLQKDTIFYSDNCSGQQKNKFMISLYLYAVSYLDIPSITHKFLIVGHTQNEGDSVHSTIEKQKTRLLKGGSIYSPLQWPTVIQSAKKTGKPFKVNELSYKSFIDFKQLSKEMGNNFNKNTMGQTVLWKNIKIVKVKKEFPDRIFYKTTYDQEDFQEIIVLKKTRNSNIKSSTIKLKPVFTEEPGITKIKKKDLISLCEAKLIPDTYHNFYKNLKVSEKINTDSD</sequence>
<accession>A0A6G0VY00</accession>
<name>A0A6G0VY00_APHCR</name>
<dbReference type="Proteomes" id="UP000478052">
    <property type="component" value="Unassembled WGS sequence"/>
</dbReference>
<evidence type="ECO:0000256" key="1">
    <source>
        <dbReference type="SAM" id="MobiDB-lite"/>
    </source>
</evidence>
<proteinExistence type="predicted"/>
<evidence type="ECO:0000259" key="2">
    <source>
        <dbReference type="Pfam" id="PF25273"/>
    </source>
</evidence>
<feature type="domain" description="DUF7869" evidence="2">
    <location>
        <begin position="511"/>
        <end position="653"/>
    </location>
</feature>
<organism evidence="3 4">
    <name type="scientific">Aphis craccivora</name>
    <name type="common">Cowpea aphid</name>
    <dbReference type="NCBI Taxonomy" id="307492"/>
    <lineage>
        <taxon>Eukaryota</taxon>
        <taxon>Metazoa</taxon>
        <taxon>Ecdysozoa</taxon>
        <taxon>Arthropoda</taxon>
        <taxon>Hexapoda</taxon>
        <taxon>Insecta</taxon>
        <taxon>Pterygota</taxon>
        <taxon>Neoptera</taxon>
        <taxon>Paraneoptera</taxon>
        <taxon>Hemiptera</taxon>
        <taxon>Sternorrhyncha</taxon>
        <taxon>Aphidomorpha</taxon>
        <taxon>Aphidoidea</taxon>
        <taxon>Aphididae</taxon>
        <taxon>Aphidini</taxon>
        <taxon>Aphis</taxon>
        <taxon>Aphis</taxon>
    </lineage>
</organism>